<feature type="domain" description="Glycosyltransferase 2-like" evidence="1">
    <location>
        <begin position="138"/>
        <end position="246"/>
    </location>
</feature>
<gene>
    <name evidence="2" type="ORF">ACFPFU_22670</name>
</gene>
<protein>
    <submittedName>
        <fullName evidence="2">Glycosyltransferase family 2 protein</fullName>
        <ecNumber evidence="2">2.4.-.-</ecNumber>
    </submittedName>
</protein>
<keyword evidence="3" id="KW-1185">Reference proteome</keyword>
<keyword evidence="2" id="KW-0328">Glycosyltransferase</keyword>
<evidence type="ECO:0000313" key="3">
    <source>
        <dbReference type="Proteomes" id="UP001595818"/>
    </source>
</evidence>
<dbReference type="EC" id="2.4.-.-" evidence="2"/>
<accession>A0ABV9T6Z9</accession>
<name>A0ABV9T6Z9_9BACT</name>
<dbReference type="Pfam" id="PF13632">
    <property type="entry name" value="Glyco_trans_2_3"/>
    <property type="match status" value="1"/>
</dbReference>
<dbReference type="GO" id="GO:0016757">
    <property type="term" value="F:glycosyltransferase activity"/>
    <property type="evidence" value="ECO:0007669"/>
    <property type="project" value="UniProtKB-KW"/>
</dbReference>
<evidence type="ECO:0000259" key="1">
    <source>
        <dbReference type="Pfam" id="PF13632"/>
    </source>
</evidence>
<proteinExistence type="predicted"/>
<organism evidence="2 3">
    <name type="scientific">Negadavirga shengliensis</name>
    <dbReference type="NCBI Taxonomy" id="1389218"/>
    <lineage>
        <taxon>Bacteria</taxon>
        <taxon>Pseudomonadati</taxon>
        <taxon>Bacteroidota</taxon>
        <taxon>Cytophagia</taxon>
        <taxon>Cytophagales</taxon>
        <taxon>Cyclobacteriaceae</taxon>
        <taxon>Negadavirga</taxon>
    </lineage>
</organism>
<evidence type="ECO:0000313" key="2">
    <source>
        <dbReference type="EMBL" id="MFC4874525.1"/>
    </source>
</evidence>
<comment type="caution">
    <text evidence="2">The sequence shown here is derived from an EMBL/GenBank/DDBJ whole genome shotgun (WGS) entry which is preliminary data.</text>
</comment>
<dbReference type="InterPro" id="IPR029044">
    <property type="entry name" value="Nucleotide-diphossugar_trans"/>
</dbReference>
<dbReference type="InterPro" id="IPR001173">
    <property type="entry name" value="Glyco_trans_2-like"/>
</dbReference>
<dbReference type="SUPFAM" id="SSF53448">
    <property type="entry name" value="Nucleotide-diphospho-sugar transferases"/>
    <property type="match status" value="1"/>
</dbReference>
<sequence length="409" mass="47110">MKELLKTYTHRFQVKAPYFSSHPRRELGLIIAIPSFKEPDILPTLRSLASCDRPKGSVELIITINASDGSEPALLEANENTFQQINSWRITEKPDFMEVLVIREEHLPKKHAGAGWARKIGMDEAFRRWAMLEKDGPILCLDADCTVSKNYLTAAEAVFNDPDIDLGHFEFEHLHENEQDESLKKGIVQYELHLRCYVQGLQWAGYPFAVHTVGSCMAVRASAYARAGGMNRRKAGEDFYFMHKLLPVSNFRYLGAIVYPSCRVSDRVPFGTGRAQLEWKANEGERLSYDPRVYKLLKILFDKVPEWYENEVDVKGFPEVMQLFLDIIKLPGEVEKMKAQSRSRVVFMRRFWQWMDGFMVLKFTHFLRDQAFPNLPVFLAARDLLDQILASDPCFSVDSRLVKLVSCQE</sequence>
<reference evidence="3" key="1">
    <citation type="journal article" date="2019" name="Int. J. Syst. Evol. Microbiol.">
        <title>The Global Catalogue of Microorganisms (GCM) 10K type strain sequencing project: providing services to taxonomists for standard genome sequencing and annotation.</title>
        <authorList>
            <consortium name="The Broad Institute Genomics Platform"/>
            <consortium name="The Broad Institute Genome Sequencing Center for Infectious Disease"/>
            <person name="Wu L."/>
            <person name="Ma J."/>
        </authorList>
    </citation>
    <scope>NUCLEOTIDE SEQUENCE [LARGE SCALE GENOMIC DNA]</scope>
    <source>
        <strain evidence="3">CGMCC 4.7466</strain>
    </source>
</reference>
<dbReference type="EMBL" id="JBHSJJ010000019">
    <property type="protein sequence ID" value="MFC4874525.1"/>
    <property type="molecule type" value="Genomic_DNA"/>
</dbReference>
<keyword evidence="2" id="KW-0808">Transferase</keyword>
<dbReference type="RefSeq" id="WP_377068458.1">
    <property type="nucleotide sequence ID" value="NZ_JBHSJJ010000019.1"/>
</dbReference>
<dbReference type="Gene3D" id="3.90.550.10">
    <property type="entry name" value="Spore Coat Polysaccharide Biosynthesis Protein SpsA, Chain A"/>
    <property type="match status" value="1"/>
</dbReference>
<dbReference type="Proteomes" id="UP001595818">
    <property type="component" value="Unassembled WGS sequence"/>
</dbReference>